<dbReference type="Pfam" id="PF01037">
    <property type="entry name" value="AsnC_trans_reg"/>
    <property type="match status" value="1"/>
</dbReference>
<dbReference type="InterPro" id="IPR000485">
    <property type="entry name" value="AsnC-type_HTH_dom"/>
</dbReference>
<proteinExistence type="predicted"/>
<dbReference type="AlphaFoldDB" id="A0A7Y3XBI6"/>
<dbReference type="EMBL" id="JABFHI010000005">
    <property type="protein sequence ID" value="NOG32368.1"/>
    <property type="molecule type" value="Genomic_DNA"/>
</dbReference>
<protein>
    <submittedName>
        <fullName evidence="5">Lrp/AsnC family transcriptional regulator</fullName>
    </submittedName>
</protein>
<dbReference type="SUPFAM" id="SSF54909">
    <property type="entry name" value="Dimeric alpha+beta barrel"/>
    <property type="match status" value="1"/>
</dbReference>
<dbReference type="GO" id="GO:0043200">
    <property type="term" value="P:response to amino acid"/>
    <property type="evidence" value="ECO:0007669"/>
    <property type="project" value="TreeGrafter"/>
</dbReference>
<dbReference type="Gene3D" id="3.30.70.920">
    <property type="match status" value="1"/>
</dbReference>
<dbReference type="Proteomes" id="UP000588806">
    <property type="component" value="Unassembled WGS sequence"/>
</dbReference>
<evidence type="ECO:0000256" key="3">
    <source>
        <dbReference type="ARBA" id="ARBA00023163"/>
    </source>
</evidence>
<sequence>MKKTALDAADIRILSALQRHGQLSKTKLAELVNLSPTPCWARLDRLKSAGYIRGYHADIALERVLDITRVMVNLSLMHHRKQDFERFETYIRNIEEITECYVTGGGMDYVFQVVVPSLAAFQHLMDRLLSEDLNIDRYYTYFITRQVKSTQPNLVALTSHASP</sequence>
<keyword evidence="1" id="KW-0805">Transcription regulation</keyword>
<dbReference type="GO" id="GO:0005829">
    <property type="term" value="C:cytosol"/>
    <property type="evidence" value="ECO:0007669"/>
    <property type="project" value="TreeGrafter"/>
</dbReference>
<reference evidence="5 6" key="1">
    <citation type="submission" date="2020-05" db="EMBL/GenBank/DDBJ databases">
        <authorList>
            <person name="Ruan W."/>
            <person name="Jeon C.O."/>
            <person name="Chun B.H."/>
        </authorList>
    </citation>
    <scope>NUCLEOTIDE SEQUENCE [LARGE SCALE GENOMIC DNA]</scope>
    <source>
        <strain evidence="5 6">TBZ9</strain>
    </source>
</reference>
<dbReference type="SUPFAM" id="SSF46785">
    <property type="entry name" value="Winged helix' DNA-binding domain"/>
    <property type="match status" value="1"/>
</dbReference>
<keyword evidence="6" id="KW-1185">Reference proteome</keyword>
<evidence type="ECO:0000313" key="5">
    <source>
        <dbReference type="EMBL" id="NOG32368.1"/>
    </source>
</evidence>
<dbReference type="Pfam" id="PF13412">
    <property type="entry name" value="HTH_24"/>
    <property type="match status" value="1"/>
</dbReference>
<dbReference type="PRINTS" id="PR00033">
    <property type="entry name" value="HTHASNC"/>
</dbReference>
<evidence type="ECO:0000256" key="1">
    <source>
        <dbReference type="ARBA" id="ARBA00023015"/>
    </source>
</evidence>
<dbReference type="InterPro" id="IPR011991">
    <property type="entry name" value="ArsR-like_HTH"/>
</dbReference>
<dbReference type="InterPro" id="IPR036390">
    <property type="entry name" value="WH_DNA-bd_sf"/>
</dbReference>
<reference evidence="5 6" key="2">
    <citation type="submission" date="2020-06" db="EMBL/GenBank/DDBJ databases">
        <title>Halomonas songnenensis sp. nov., a moderately halophilic bacterium isolated from saline and alkaline soils.</title>
        <authorList>
            <person name="Jiang J."/>
            <person name="Pan Y."/>
        </authorList>
    </citation>
    <scope>NUCLEOTIDE SEQUENCE [LARGE SCALE GENOMIC DNA]</scope>
    <source>
        <strain evidence="5 6">TBZ9</strain>
    </source>
</reference>
<dbReference type="SMART" id="SM00344">
    <property type="entry name" value="HTH_ASNC"/>
    <property type="match status" value="1"/>
</dbReference>
<dbReference type="InterPro" id="IPR019887">
    <property type="entry name" value="Tscrpt_reg_AsnC/Lrp_C"/>
</dbReference>
<dbReference type="InterPro" id="IPR011008">
    <property type="entry name" value="Dimeric_a/b-barrel"/>
</dbReference>
<dbReference type="Gene3D" id="1.10.10.10">
    <property type="entry name" value="Winged helix-like DNA-binding domain superfamily/Winged helix DNA-binding domain"/>
    <property type="match status" value="1"/>
</dbReference>
<comment type="caution">
    <text evidence="5">The sequence shown here is derived from an EMBL/GenBank/DDBJ whole genome shotgun (WGS) entry which is preliminary data.</text>
</comment>
<organism evidence="5 6">
    <name type="scientific">Vreelandella azerica</name>
    <dbReference type="NCBI Taxonomy" id="2732867"/>
    <lineage>
        <taxon>Bacteria</taxon>
        <taxon>Pseudomonadati</taxon>
        <taxon>Pseudomonadota</taxon>
        <taxon>Gammaproteobacteria</taxon>
        <taxon>Oceanospirillales</taxon>
        <taxon>Halomonadaceae</taxon>
        <taxon>Vreelandella</taxon>
    </lineage>
</organism>
<dbReference type="InterPro" id="IPR019888">
    <property type="entry name" value="Tscrpt_reg_AsnC-like"/>
</dbReference>
<evidence type="ECO:0000259" key="4">
    <source>
        <dbReference type="PROSITE" id="PS50956"/>
    </source>
</evidence>
<accession>A0A7Y3XBI6</accession>
<evidence type="ECO:0000256" key="2">
    <source>
        <dbReference type="ARBA" id="ARBA00023125"/>
    </source>
</evidence>
<dbReference type="InterPro" id="IPR036388">
    <property type="entry name" value="WH-like_DNA-bd_sf"/>
</dbReference>
<keyword evidence="3" id="KW-0804">Transcription</keyword>
<dbReference type="CDD" id="cd00090">
    <property type="entry name" value="HTH_ARSR"/>
    <property type="match status" value="1"/>
</dbReference>
<feature type="domain" description="HTH asnC-type" evidence="4">
    <location>
        <begin position="6"/>
        <end position="75"/>
    </location>
</feature>
<dbReference type="RefSeq" id="WP_171702844.1">
    <property type="nucleotide sequence ID" value="NZ_JABFHI010000005.1"/>
</dbReference>
<dbReference type="PANTHER" id="PTHR30154">
    <property type="entry name" value="LEUCINE-RESPONSIVE REGULATORY PROTEIN"/>
    <property type="match status" value="1"/>
</dbReference>
<name>A0A7Y3XBI6_9GAMM</name>
<dbReference type="GO" id="GO:0006355">
    <property type="term" value="P:regulation of DNA-templated transcription"/>
    <property type="evidence" value="ECO:0007669"/>
    <property type="project" value="UniProtKB-ARBA"/>
</dbReference>
<evidence type="ECO:0000313" key="6">
    <source>
        <dbReference type="Proteomes" id="UP000588806"/>
    </source>
</evidence>
<gene>
    <name evidence="5" type="ORF">HLB35_12490</name>
</gene>
<keyword evidence="2" id="KW-0238">DNA-binding</keyword>
<dbReference type="PANTHER" id="PTHR30154:SF34">
    <property type="entry name" value="TRANSCRIPTIONAL REGULATOR AZLB"/>
    <property type="match status" value="1"/>
</dbReference>
<dbReference type="PROSITE" id="PS50956">
    <property type="entry name" value="HTH_ASNC_2"/>
    <property type="match status" value="1"/>
</dbReference>
<dbReference type="GO" id="GO:0043565">
    <property type="term" value="F:sequence-specific DNA binding"/>
    <property type="evidence" value="ECO:0007669"/>
    <property type="project" value="InterPro"/>
</dbReference>